<dbReference type="Proteomes" id="UP000000753">
    <property type="component" value="Chromosome"/>
</dbReference>
<sequence length="41" mass="4304">MDAFIAIERQTAAPPQVIINANIIIIIAPVLMVYAPQVGAG</sequence>
<accession>B8CKA5</accession>
<keyword evidence="1" id="KW-0472">Membrane</keyword>
<keyword evidence="1" id="KW-0812">Transmembrane</keyword>
<proteinExistence type="predicted"/>
<dbReference type="HOGENOM" id="CLU_3276587_0_0_6"/>
<organism evidence="2 3">
    <name type="scientific">Shewanella piezotolerans (strain WP3 / JCM 13877)</name>
    <dbReference type="NCBI Taxonomy" id="225849"/>
    <lineage>
        <taxon>Bacteria</taxon>
        <taxon>Pseudomonadati</taxon>
        <taxon>Pseudomonadota</taxon>
        <taxon>Gammaproteobacteria</taxon>
        <taxon>Alteromonadales</taxon>
        <taxon>Shewanellaceae</taxon>
        <taxon>Shewanella</taxon>
    </lineage>
</organism>
<evidence type="ECO:0000313" key="2">
    <source>
        <dbReference type="EMBL" id="ACJ27944.1"/>
    </source>
</evidence>
<protein>
    <submittedName>
        <fullName evidence="2">Uncharacterized protein</fullName>
    </submittedName>
</protein>
<reference evidence="2 3" key="1">
    <citation type="journal article" date="2008" name="PLoS ONE">
        <title>Environmental adaptation: genomic analysis of the piezotolerant and psychrotolerant deep-sea iron reducing bacterium Shewanella piezotolerans WP3.</title>
        <authorList>
            <person name="Wang F."/>
            <person name="Wang J."/>
            <person name="Jian H."/>
            <person name="Zhang B."/>
            <person name="Li S."/>
            <person name="Wang F."/>
            <person name="Zeng X."/>
            <person name="Gao L."/>
            <person name="Bartlett D.H."/>
            <person name="Yu J."/>
            <person name="Hu S."/>
            <person name="Xiao X."/>
        </authorList>
    </citation>
    <scope>NUCLEOTIDE SEQUENCE [LARGE SCALE GENOMIC DNA]</scope>
    <source>
        <strain evidence="3">WP3 / JCM 13877</strain>
    </source>
</reference>
<dbReference type="KEGG" id="swp:swp_1147"/>
<gene>
    <name evidence="2" type="ordered locus">swp_1147</name>
</gene>
<keyword evidence="1" id="KW-1133">Transmembrane helix</keyword>
<keyword evidence="3" id="KW-1185">Reference proteome</keyword>
<feature type="transmembrane region" description="Helical" evidence="1">
    <location>
        <begin position="17"/>
        <end position="35"/>
    </location>
</feature>
<dbReference type="EMBL" id="CP000472">
    <property type="protein sequence ID" value="ACJ27944.1"/>
    <property type="molecule type" value="Genomic_DNA"/>
</dbReference>
<name>B8CKA5_SHEPW</name>
<evidence type="ECO:0000313" key="3">
    <source>
        <dbReference type="Proteomes" id="UP000000753"/>
    </source>
</evidence>
<evidence type="ECO:0000256" key="1">
    <source>
        <dbReference type="SAM" id="Phobius"/>
    </source>
</evidence>
<dbReference type="AlphaFoldDB" id="B8CKA5"/>